<dbReference type="EMBL" id="WKRA01000022">
    <property type="protein sequence ID" value="MSD16845.1"/>
    <property type="molecule type" value="Genomic_DNA"/>
</dbReference>
<reference evidence="2 5" key="2">
    <citation type="journal article" date="2019" name="Nat. Med.">
        <title>A library of human gut bacterial isolates paired with longitudinal multiomics data enables mechanistic microbiome research.</title>
        <authorList>
            <person name="Poyet M."/>
            <person name="Groussin M."/>
            <person name="Gibbons S.M."/>
            <person name="Avila-Pacheco J."/>
            <person name="Jiang X."/>
            <person name="Kearney S.M."/>
            <person name="Perrotta A.R."/>
            <person name="Berdy B."/>
            <person name="Zhao S."/>
            <person name="Lieberman T.D."/>
            <person name="Swanson P.K."/>
            <person name="Smith M."/>
            <person name="Roesemann S."/>
            <person name="Alexander J.E."/>
            <person name="Rich S.A."/>
            <person name="Livny J."/>
            <person name="Vlamakis H."/>
            <person name="Clish C."/>
            <person name="Bullock K."/>
            <person name="Deik A."/>
            <person name="Scott J."/>
            <person name="Pierce K.A."/>
            <person name="Xavier R.J."/>
            <person name="Alm E.J."/>
        </authorList>
    </citation>
    <scope>NUCLEOTIDE SEQUENCE [LARGE SCALE GENOMIC DNA]</scope>
    <source>
        <strain evidence="2 5">BIOML-A3</strain>
    </source>
</reference>
<organism evidence="3 4">
    <name type="scientific">Eubacterium ramulus</name>
    <dbReference type="NCBI Taxonomy" id="39490"/>
    <lineage>
        <taxon>Bacteria</taxon>
        <taxon>Bacillati</taxon>
        <taxon>Bacillota</taxon>
        <taxon>Clostridia</taxon>
        <taxon>Eubacteriales</taxon>
        <taxon>Eubacteriaceae</taxon>
        <taxon>Eubacterium</taxon>
    </lineage>
</organism>
<sequence>MKKKLLSTLLLAGTLLIGSTVSAYAQDVSSDPLQPYEDRLEELSTELGTDLAIVAPEDGTIEDAIDFYSSMSMDEFDSYVKDAYEEAESLDVVTEEYVSEESSSLDVAPLASIAYYQKYFYNSGNTNNYLYVRAYVNSDTSKYTGEVYDIGSVQKSYPSYKCKSASYSFSSNKKTITCNYRVTKYLSSTLIETTTKNISCTFIANGGNISASGSV</sequence>
<evidence type="ECO:0000313" key="2">
    <source>
        <dbReference type="EMBL" id="MSD16845.1"/>
    </source>
</evidence>
<accession>A0A2V1JTK7</accession>
<gene>
    <name evidence="2" type="ORF">GKE72_12405</name>
    <name evidence="3" type="ORF">LG34_14050</name>
</gene>
<dbReference type="AlphaFoldDB" id="A0A2V1JTK7"/>
<protein>
    <submittedName>
        <fullName evidence="3">Uncharacterized protein</fullName>
    </submittedName>
</protein>
<reference evidence="3 4" key="1">
    <citation type="submission" date="2014-09" db="EMBL/GenBank/DDBJ databases">
        <title>Butyrate-producing bacteria isolated from human gut.</title>
        <authorList>
            <person name="Zhang Q."/>
            <person name="Zhao L."/>
        </authorList>
    </citation>
    <scope>NUCLEOTIDE SEQUENCE [LARGE SCALE GENOMIC DNA]</scope>
    <source>
        <strain evidence="3 4">21</strain>
    </source>
</reference>
<dbReference type="EMBL" id="JRFU01000154">
    <property type="protein sequence ID" value="PWE85768.1"/>
    <property type="molecule type" value="Genomic_DNA"/>
</dbReference>
<evidence type="ECO:0000313" key="5">
    <source>
        <dbReference type="Proteomes" id="UP000431304"/>
    </source>
</evidence>
<dbReference type="OrthoDB" id="10016157at2"/>
<dbReference type="Proteomes" id="UP000431304">
    <property type="component" value="Unassembled WGS sequence"/>
</dbReference>
<evidence type="ECO:0000313" key="4">
    <source>
        <dbReference type="Proteomes" id="UP000245288"/>
    </source>
</evidence>
<dbReference type="RefSeq" id="WP_021738858.1">
    <property type="nucleotide sequence ID" value="NZ_CABKSU010000042.1"/>
</dbReference>
<name>A0A2V1JTK7_EUBRA</name>
<feature type="signal peptide" evidence="1">
    <location>
        <begin position="1"/>
        <end position="25"/>
    </location>
</feature>
<keyword evidence="1" id="KW-0732">Signal</keyword>
<feature type="chain" id="PRO_5042352858" evidence="1">
    <location>
        <begin position="26"/>
        <end position="215"/>
    </location>
</feature>
<evidence type="ECO:0000313" key="3">
    <source>
        <dbReference type="EMBL" id="PWE85768.1"/>
    </source>
</evidence>
<dbReference type="Proteomes" id="UP000245288">
    <property type="component" value="Unassembled WGS sequence"/>
</dbReference>
<comment type="caution">
    <text evidence="3">The sequence shown here is derived from an EMBL/GenBank/DDBJ whole genome shotgun (WGS) entry which is preliminary data.</text>
</comment>
<keyword evidence="4" id="KW-1185">Reference proteome</keyword>
<evidence type="ECO:0000256" key="1">
    <source>
        <dbReference type="SAM" id="SignalP"/>
    </source>
</evidence>
<dbReference type="GeneID" id="42786309"/>
<proteinExistence type="predicted"/>